<dbReference type="OrthoDB" id="4070667at2"/>
<protein>
    <submittedName>
        <fullName evidence="2">Uncharacterized protein</fullName>
    </submittedName>
</protein>
<reference evidence="2 3" key="1">
    <citation type="submission" date="2018-12" db="EMBL/GenBank/DDBJ databases">
        <title>The whole draft genome of Streptomyce luteoverticillatus CGMCC 15060.</title>
        <authorList>
            <person name="Feng Z."/>
            <person name="Chen G."/>
            <person name="Zhang J."/>
            <person name="Zhu H."/>
            <person name="Yu X."/>
            <person name="Zhang W."/>
            <person name="Zhang X."/>
        </authorList>
    </citation>
    <scope>NUCLEOTIDE SEQUENCE [LARGE SCALE GENOMIC DNA]</scope>
    <source>
        <strain evidence="2 3">CGMCC 15060</strain>
    </source>
</reference>
<dbReference type="AlphaFoldDB" id="A0A3Q9FXK9"/>
<name>A0A3Q9FXK9_STRLT</name>
<organism evidence="2 3">
    <name type="scientific">Streptomyces luteoverticillatus</name>
    <name type="common">Streptoverticillium luteoverticillatus</name>
    <dbReference type="NCBI Taxonomy" id="66425"/>
    <lineage>
        <taxon>Bacteria</taxon>
        <taxon>Bacillati</taxon>
        <taxon>Actinomycetota</taxon>
        <taxon>Actinomycetes</taxon>
        <taxon>Kitasatosporales</taxon>
        <taxon>Streptomycetaceae</taxon>
        <taxon>Streptomyces</taxon>
    </lineage>
</organism>
<gene>
    <name evidence="2" type="ORF">EKH77_26895</name>
</gene>
<keyword evidence="3" id="KW-1185">Reference proteome</keyword>
<dbReference type="EMBL" id="CP034587">
    <property type="protein sequence ID" value="AZQ74354.1"/>
    <property type="molecule type" value="Genomic_DNA"/>
</dbReference>
<feature type="region of interest" description="Disordered" evidence="1">
    <location>
        <begin position="445"/>
        <end position="464"/>
    </location>
</feature>
<evidence type="ECO:0000256" key="1">
    <source>
        <dbReference type="SAM" id="MobiDB-lite"/>
    </source>
</evidence>
<accession>A0A3Q9FXK9</accession>
<evidence type="ECO:0000313" key="3">
    <source>
        <dbReference type="Proteomes" id="UP000267900"/>
    </source>
</evidence>
<evidence type="ECO:0000313" key="2">
    <source>
        <dbReference type="EMBL" id="AZQ74354.1"/>
    </source>
</evidence>
<dbReference type="Proteomes" id="UP000267900">
    <property type="component" value="Chromosome"/>
</dbReference>
<proteinExistence type="predicted"/>
<dbReference type="RefSeq" id="WP_126916857.1">
    <property type="nucleotide sequence ID" value="NZ_CP034587.1"/>
</dbReference>
<sequence length="464" mass="50602">MSQLIRSASSLLEYAIETYPPQLNASTPSDPVTATLMVTVRRKAPSEKVRCGKLSLWLRTGEGGSAWTDNPSVMTGGIEGGDGPGQGDGWGWSARDDGEWRIFDFEPTTDAEFEGWQLTLKVFEIEINNAPGWADVKIDEMTSTSGSTTPKTTSHRVQKAPKEFVFHSFSPQDLMVENGQTVTLGWQGTQTAAYSMFWDQGEERNLQFDEDRPFGTWVSRPLHAPTGFMLQALFEQDGQRYGRTLTTTVSVIKPDLEVGNLTIHGTVTANETVHINKELHVDQIHSNSDTPITLKSPARMEDDTTLAGGIIVQGRGITVDGPVTITGPLTEIAHFGSGWSRLAFTAKTAGVVYGRKTGPLPKSQYWGSNGSGTGYMTYTYTPAKTGEMSVQTDLATVTEKGEGTFIVPVAKDQKFTIGFDAPYLDEAACRFYWLPFGNVADSIAPSPLDAKEQESESCEQGPAR</sequence>